<dbReference type="Pfam" id="PF05235">
    <property type="entry name" value="CHAD"/>
    <property type="match status" value="1"/>
</dbReference>
<sequence length="326" mass="37635">MDVEERLPCRSRADFAAERILGHLKDLRKEIPGVRRNEDIEPLHRMRVASRRVRSALALLGDAADVPASAGREVRTITRRLGAARDRDVQIQWLVSFREGDAAKGDHQGVDRLLLRLRQERGRLQPKLERLLLRLEEGDGIARLEEHLHRQRLAASLGEEEPGWVADARRRAYQDLGILAERLLSYEPYLSRPEAAEQHHAMRIRAKALRYGLELFSPLYDDELDPLADRIRKLQSALGEVHDGDVWVERVDRFLEEERRRALDYLGHARSLSRLVPGARAVREDRARAREEAHRKARELWERFAQEDLWGQIRTTLGKDVVPSAS</sequence>
<dbReference type="OrthoDB" id="4146at2"/>
<organism evidence="2 3">
    <name type="scientific">Aminomonas paucivorans DSM 12260</name>
    <dbReference type="NCBI Taxonomy" id="584708"/>
    <lineage>
        <taxon>Bacteria</taxon>
        <taxon>Thermotogati</taxon>
        <taxon>Synergistota</taxon>
        <taxon>Synergistia</taxon>
        <taxon>Synergistales</taxon>
        <taxon>Synergistaceae</taxon>
        <taxon>Aminomonas</taxon>
    </lineage>
</organism>
<name>E3D0G4_9BACT</name>
<dbReference type="SMART" id="SM00880">
    <property type="entry name" value="CHAD"/>
    <property type="match status" value="1"/>
</dbReference>
<dbReference type="InterPro" id="IPR038186">
    <property type="entry name" value="CHAD_dom_sf"/>
</dbReference>
<dbReference type="PROSITE" id="PS51708">
    <property type="entry name" value="CHAD"/>
    <property type="match status" value="1"/>
</dbReference>
<dbReference type="STRING" id="584708.Apau_0549"/>
<dbReference type="PANTHER" id="PTHR39339">
    <property type="entry name" value="SLR1444 PROTEIN"/>
    <property type="match status" value="1"/>
</dbReference>
<protein>
    <submittedName>
        <fullName evidence="2">CHAD domain containing protein</fullName>
    </submittedName>
</protein>
<evidence type="ECO:0000313" key="3">
    <source>
        <dbReference type="Proteomes" id="UP000005096"/>
    </source>
</evidence>
<feature type="domain" description="CHAD" evidence="1">
    <location>
        <begin position="9"/>
        <end position="315"/>
    </location>
</feature>
<dbReference type="eggNOG" id="COG5607">
    <property type="taxonomic scope" value="Bacteria"/>
</dbReference>
<dbReference type="InterPro" id="IPR007899">
    <property type="entry name" value="CHAD_dom"/>
</dbReference>
<dbReference type="AlphaFoldDB" id="E3D0G4"/>
<dbReference type="HOGENOM" id="CLU_815465_0_0_0"/>
<dbReference type="PANTHER" id="PTHR39339:SF1">
    <property type="entry name" value="CHAD DOMAIN-CONTAINING PROTEIN"/>
    <property type="match status" value="1"/>
</dbReference>
<evidence type="ECO:0000313" key="2">
    <source>
        <dbReference type="EMBL" id="EFQ22983.1"/>
    </source>
</evidence>
<accession>E3D0G4</accession>
<dbReference type="EMBL" id="CM001022">
    <property type="protein sequence ID" value="EFQ22983.1"/>
    <property type="molecule type" value="Genomic_DNA"/>
</dbReference>
<keyword evidence="3" id="KW-1185">Reference proteome</keyword>
<gene>
    <name evidence="2" type="ORF">Apau_0549</name>
</gene>
<dbReference type="PaxDb" id="584708-Apau_0549"/>
<proteinExistence type="predicted"/>
<dbReference type="Gene3D" id="1.40.20.10">
    <property type="entry name" value="CHAD domain"/>
    <property type="match status" value="1"/>
</dbReference>
<reference evidence="2 3" key="1">
    <citation type="journal article" date="2010" name="Stand. Genomic Sci.">
        <title>Non-contiguous finished genome sequence of Aminomonas paucivorans type strain (GLU-3).</title>
        <authorList>
            <person name="Pitluck S."/>
            <person name="Yasawong M."/>
            <person name="Held B."/>
            <person name="Lapidus A."/>
            <person name="Nolan M."/>
            <person name="Copeland A."/>
            <person name="Lucas S."/>
            <person name="Del Rio T.G."/>
            <person name="Tice H."/>
            <person name="Cheng J.F."/>
            <person name="Chertkov O."/>
            <person name="Goodwin L."/>
            <person name="Tapia R."/>
            <person name="Han C."/>
            <person name="Liolios K."/>
            <person name="Ivanova N."/>
            <person name="Mavromatis K."/>
            <person name="Ovchinnikova G."/>
            <person name="Pati A."/>
            <person name="Chen A."/>
            <person name="Palaniappan K."/>
            <person name="Land M."/>
            <person name="Hauser L."/>
            <person name="Chang Y.J."/>
            <person name="Jeffries C.D."/>
            <person name="Pukall R."/>
            <person name="Spring S."/>
            <person name="Rohde M."/>
            <person name="Sikorski J."/>
            <person name="Goker M."/>
            <person name="Woyke T."/>
            <person name="Bristow J."/>
            <person name="Eisen J.A."/>
            <person name="Markowitz V."/>
            <person name="Hugenholtz P."/>
            <person name="Kyrpides N.C."/>
            <person name="Klenk H.P."/>
        </authorList>
    </citation>
    <scope>NUCLEOTIDE SEQUENCE [LARGE SCALE GENOMIC DNA]</scope>
    <source>
        <strain evidence="2 3">DSM 12260</strain>
    </source>
</reference>
<dbReference type="Proteomes" id="UP000005096">
    <property type="component" value="Chromosome"/>
</dbReference>
<evidence type="ECO:0000259" key="1">
    <source>
        <dbReference type="PROSITE" id="PS51708"/>
    </source>
</evidence>